<dbReference type="GeneID" id="95399697"/>
<dbReference type="RefSeq" id="WP_098177400.1">
    <property type="nucleotide sequence ID" value="NZ_CP030926.1"/>
</dbReference>
<accession>A0AAX0RZK9</accession>
<reference evidence="3 4" key="1">
    <citation type="submission" date="2017-09" db="EMBL/GenBank/DDBJ databases">
        <title>Large-scale bioinformatics analysis of Bacillus genomes uncovers conserved roles of natural products in bacterial physiology.</title>
        <authorList>
            <consortium name="Agbiome Team Llc"/>
            <person name="Bleich R.M."/>
            <person name="Kirk G.J."/>
            <person name="Santa Maria K.C."/>
            <person name="Allen S.E."/>
            <person name="Farag S."/>
            <person name="Shank E.A."/>
            <person name="Bowers A."/>
        </authorList>
    </citation>
    <scope>NUCLEOTIDE SEQUENCE [LARGE SCALE GENOMIC DNA]</scope>
    <source>
        <strain evidence="3 4">AFS003229</strain>
    </source>
</reference>
<dbReference type="Proteomes" id="UP000220106">
    <property type="component" value="Unassembled WGS sequence"/>
</dbReference>
<dbReference type="EMBL" id="CP030926">
    <property type="protein sequence ID" value="AXN39684.1"/>
    <property type="molecule type" value="Genomic_DNA"/>
</dbReference>
<keyword evidence="1" id="KW-0472">Membrane</keyword>
<evidence type="ECO:0000313" key="4">
    <source>
        <dbReference type="Proteomes" id="UP000220106"/>
    </source>
</evidence>
<evidence type="ECO:0000313" key="3">
    <source>
        <dbReference type="EMBL" id="PEJ29001.1"/>
    </source>
</evidence>
<dbReference type="KEGG" id="pbut:DTO10_15815"/>
<proteinExistence type="predicted"/>
<evidence type="ECO:0000313" key="5">
    <source>
        <dbReference type="Proteomes" id="UP000260457"/>
    </source>
</evidence>
<feature type="transmembrane region" description="Helical" evidence="1">
    <location>
        <begin position="6"/>
        <end position="22"/>
    </location>
</feature>
<organism evidence="3 4">
    <name type="scientific">Peribacillus butanolivorans</name>
    <dbReference type="NCBI Taxonomy" id="421767"/>
    <lineage>
        <taxon>Bacteria</taxon>
        <taxon>Bacillati</taxon>
        <taxon>Bacillota</taxon>
        <taxon>Bacilli</taxon>
        <taxon>Bacillales</taxon>
        <taxon>Bacillaceae</taxon>
        <taxon>Peribacillus</taxon>
    </lineage>
</organism>
<evidence type="ECO:0000256" key="1">
    <source>
        <dbReference type="SAM" id="Phobius"/>
    </source>
</evidence>
<dbReference type="Proteomes" id="UP000260457">
    <property type="component" value="Chromosome"/>
</dbReference>
<evidence type="ECO:0000313" key="2">
    <source>
        <dbReference type="EMBL" id="AXN39684.1"/>
    </source>
</evidence>
<dbReference type="EMBL" id="NUEQ01000066">
    <property type="protein sequence ID" value="PEJ29001.1"/>
    <property type="molecule type" value="Genomic_DNA"/>
</dbReference>
<name>A0AAX0RZK9_9BACI</name>
<protein>
    <submittedName>
        <fullName evidence="3">Uncharacterized protein</fullName>
    </submittedName>
</protein>
<keyword evidence="1" id="KW-0812">Transmembrane</keyword>
<dbReference type="AlphaFoldDB" id="A0AAX0RZK9"/>
<sequence>MKWIWYYFLFQICLLLLFWIFSKRKDRRYKANNDSLSKDFEPTQEVFIDPISKVLIRVYVNRKNGERRYIEEKGEE</sequence>
<gene>
    <name evidence="3" type="ORF">CN689_22215</name>
    <name evidence="2" type="ORF">DTO10_15815</name>
</gene>
<keyword evidence="5" id="KW-1185">Reference proteome</keyword>
<keyword evidence="1" id="KW-1133">Transmembrane helix</keyword>
<reference evidence="2 5" key="2">
    <citation type="submission" date="2018-07" db="EMBL/GenBank/DDBJ databases">
        <title>The molecular basis for the intramolecular migration of carboxyl group in the catabolism of para-hydroxybenzoate via gentisate.</title>
        <authorList>
            <person name="Zhao H."/>
            <person name="Xu Y."/>
            <person name="Lin S."/>
            <person name="Spain J.C."/>
            <person name="Zhou N.-Y."/>
        </authorList>
    </citation>
    <scope>NUCLEOTIDE SEQUENCE [LARGE SCALE GENOMIC DNA]</scope>
    <source>
        <strain evidence="2 5">PHB-7a</strain>
    </source>
</reference>